<accession>A0AAV3QRU6</accession>
<name>A0AAV3QRU6_LITER</name>
<dbReference type="AlphaFoldDB" id="A0AAV3QRU6"/>
<protein>
    <submittedName>
        <fullName evidence="1">Uncharacterized protein</fullName>
    </submittedName>
</protein>
<sequence>MGLSFTPRPAHFLREKAWEEGVLQRRLRNLTVEHITLQERYAASIRRTEAVRAELEGVQVERDSAQLERDALNKETESTAMPRLWRPI</sequence>
<dbReference type="Proteomes" id="UP001454036">
    <property type="component" value="Unassembled WGS sequence"/>
</dbReference>
<organism evidence="1 2">
    <name type="scientific">Lithospermum erythrorhizon</name>
    <name type="common">Purple gromwell</name>
    <name type="synonym">Lithospermum officinale var. erythrorhizon</name>
    <dbReference type="NCBI Taxonomy" id="34254"/>
    <lineage>
        <taxon>Eukaryota</taxon>
        <taxon>Viridiplantae</taxon>
        <taxon>Streptophyta</taxon>
        <taxon>Embryophyta</taxon>
        <taxon>Tracheophyta</taxon>
        <taxon>Spermatophyta</taxon>
        <taxon>Magnoliopsida</taxon>
        <taxon>eudicotyledons</taxon>
        <taxon>Gunneridae</taxon>
        <taxon>Pentapetalae</taxon>
        <taxon>asterids</taxon>
        <taxon>lamiids</taxon>
        <taxon>Boraginales</taxon>
        <taxon>Boraginaceae</taxon>
        <taxon>Boraginoideae</taxon>
        <taxon>Lithospermeae</taxon>
        <taxon>Lithospermum</taxon>
    </lineage>
</organism>
<dbReference type="EMBL" id="BAABME010005845">
    <property type="protein sequence ID" value="GAA0166750.1"/>
    <property type="molecule type" value="Genomic_DNA"/>
</dbReference>
<evidence type="ECO:0000313" key="1">
    <source>
        <dbReference type="EMBL" id="GAA0166750.1"/>
    </source>
</evidence>
<reference evidence="1 2" key="1">
    <citation type="submission" date="2024-01" db="EMBL/GenBank/DDBJ databases">
        <title>The complete chloroplast genome sequence of Lithospermum erythrorhizon: insights into the phylogenetic relationship among Boraginaceae species and the maternal lineages of purple gromwells.</title>
        <authorList>
            <person name="Okada T."/>
            <person name="Watanabe K."/>
        </authorList>
    </citation>
    <scope>NUCLEOTIDE SEQUENCE [LARGE SCALE GENOMIC DNA]</scope>
</reference>
<evidence type="ECO:0000313" key="2">
    <source>
        <dbReference type="Proteomes" id="UP001454036"/>
    </source>
</evidence>
<comment type="caution">
    <text evidence="1">The sequence shown here is derived from an EMBL/GenBank/DDBJ whole genome shotgun (WGS) entry which is preliminary data.</text>
</comment>
<gene>
    <name evidence="1" type="ORF">LIER_21835</name>
</gene>
<proteinExistence type="predicted"/>
<keyword evidence="2" id="KW-1185">Reference proteome</keyword>